<evidence type="ECO:0008006" key="2">
    <source>
        <dbReference type="Google" id="ProtNLM"/>
    </source>
</evidence>
<dbReference type="Gene3D" id="1.10.1660.80">
    <property type="match status" value="1"/>
</dbReference>
<reference evidence="1" key="1">
    <citation type="submission" date="2018-05" db="EMBL/GenBank/DDBJ databases">
        <authorList>
            <person name="Lanie J.A."/>
            <person name="Ng W.-L."/>
            <person name="Kazmierczak K.M."/>
            <person name="Andrzejewski T.M."/>
            <person name="Davidsen T.M."/>
            <person name="Wayne K.J."/>
            <person name="Tettelin H."/>
            <person name="Glass J.I."/>
            <person name="Rusch D."/>
            <person name="Podicherti R."/>
            <person name="Tsui H.-C.T."/>
            <person name="Winkler M.E."/>
        </authorList>
    </citation>
    <scope>NUCLEOTIDE SEQUENCE</scope>
</reference>
<dbReference type="Pfam" id="PF09996">
    <property type="entry name" value="DUF2237"/>
    <property type="match status" value="1"/>
</dbReference>
<dbReference type="PANTHER" id="PTHR37466">
    <property type="entry name" value="SLR1628 PROTEIN"/>
    <property type="match status" value="1"/>
</dbReference>
<sequence length="84" mass="9591">LVRINIEIYLSKIKRFYGNDLSTPMTEFGFPGLQEGDRWCLCLARWKQAYDVGKAPQIYLASTHEASLELVPLEVLLDFAVDVN</sequence>
<dbReference type="EMBL" id="UINC01167005">
    <property type="protein sequence ID" value="SVD69264.1"/>
    <property type="molecule type" value="Genomic_DNA"/>
</dbReference>
<accession>A0A382XEH5</accession>
<organism evidence="1">
    <name type="scientific">marine metagenome</name>
    <dbReference type="NCBI Taxonomy" id="408172"/>
    <lineage>
        <taxon>unclassified sequences</taxon>
        <taxon>metagenomes</taxon>
        <taxon>ecological metagenomes</taxon>
    </lineage>
</organism>
<feature type="non-terminal residue" evidence="1">
    <location>
        <position position="1"/>
    </location>
</feature>
<dbReference type="InterPro" id="IPR018714">
    <property type="entry name" value="DUF2237"/>
</dbReference>
<dbReference type="PANTHER" id="PTHR37466:SF1">
    <property type="entry name" value="SLR1628 PROTEIN"/>
    <property type="match status" value="1"/>
</dbReference>
<protein>
    <recommendedName>
        <fullName evidence="2">DUF2237 domain-containing protein</fullName>
    </recommendedName>
</protein>
<gene>
    <name evidence="1" type="ORF">METZ01_LOCUS422118</name>
</gene>
<dbReference type="AlphaFoldDB" id="A0A382XEH5"/>
<evidence type="ECO:0000313" key="1">
    <source>
        <dbReference type="EMBL" id="SVD69264.1"/>
    </source>
</evidence>
<name>A0A382XEH5_9ZZZZ</name>
<proteinExistence type="predicted"/>